<dbReference type="KEGG" id="sarm:DVA86_31960"/>
<name>A0A345XXY9_9ACTN</name>
<dbReference type="Proteomes" id="UP000254425">
    <property type="component" value="Chromosome"/>
</dbReference>
<proteinExistence type="predicted"/>
<dbReference type="EMBL" id="CP031320">
    <property type="protein sequence ID" value="AXK36505.1"/>
    <property type="molecule type" value="Genomic_DNA"/>
</dbReference>
<keyword evidence="3" id="KW-1185">Reference proteome</keyword>
<reference evidence="1 3" key="1">
    <citation type="submission" date="2018-07" db="EMBL/GenBank/DDBJ databases">
        <title>Draft genome of the type strain Streptomyces armeniacus ATCC 15676.</title>
        <authorList>
            <person name="Labana P."/>
            <person name="Gosse J.T."/>
            <person name="Boddy C.N."/>
        </authorList>
    </citation>
    <scope>NUCLEOTIDE SEQUENCE [LARGE SCALE GENOMIC DNA]</scope>
    <source>
        <strain evidence="1 3">ATCC 15676</strain>
    </source>
</reference>
<evidence type="ECO:0000313" key="2">
    <source>
        <dbReference type="EMBL" id="AXK36506.1"/>
    </source>
</evidence>
<dbReference type="KEGG" id="sarm:DVA86_31955"/>
<protein>
    <submittedName>
        <fullName evidence="1">Uncharacterized protein</fullName>
    </submittedName>
</protein>
<organism evidence="1 3">
    <name type="scientific">Streptomyces armeniacus</name>
    <dbReference type="NCBI Taxonomy" id="83291"/>
    <lineage>
        <taxon>Bacteria</taxon>
        <taxon>Bacillati</taxon>
        <taxon>Actinomycetota</taxon>
        <taxon>Actinomycetes</taxon>
        <taxon>Kitasatosporales</taxon>
        <taxon>Streptomycetaceae</taxon>
        <taxon>Streptomyces</taxon>
    </lineage>
</organism>
<sequence>MSLPYTLRTRTELRVSEPELLLARARLIAAGADTPVPETETDAVRVVVTEVDLADLLADTAEYGLATTASVTVLTAESAADGLSAQGGKRHSLKSC</sequence>
<accession>A0A345XXY9</accession>
<dbReference type="EMBL" id="CP031320">
    <property type="protein sequence ID" value="AXK36506.1"/>
    <property type="molecule type" value="Genomic_DNA"/>
</dbReference>
<evidence type="ECO:0000313" key="3">
    <source>
        <dbReference type="Proteomes" id="UP000254425"/>
    </source>
</evidence>
<dbReference type="RefSeq" id="WP_208883461.1">
    <property type="nucleotide sequence ID" value="NZ_CP031320.1"/>
</dbReference>
<gene>
    <name evidence="1" type="ORF">DVA86_31955</name>
    <name evidence="2" type="ORF">DVA86_31960</name>
</gene>
<evidence type="ECO:0000313" key="1">
    <source>
        <dbReference type="EMBL" id="AXK36505.1"/>
    </source>
</evidence>
<dbReference type="AlphaFoldDB" id="A0A345XXY9"/>